<gene>
    <name evidence="1" type="ORF">EHO60_03320</name>
</gene>
<evidence type="ECO:0000313" key="2">
    <source>
        <dbReference type="Proteomes" id="UP000298458"/>
    </source>
</evidence>
<keyword evidence="2" id="KW-1185">Reference proteome</keyword>
<dbReference type="EMBL" id="RQET01000004">
    <property type="protein sequence ID" value="TGK11358.1"/>
    <property type="molecule type" value="Genomic_DNA"/>
</dbReference>
<evidence type="ECO:0000313" key="1">
    <source>
        <dbReference type="EMBL" id="TGK11358.1"/>
    </source>
</evidence>
<dbReference type="Proteomes" id="UP000298458">
    <property type="component" value="Unassembled WGS sequence"/>
</dbReference>
<name>A0A4R9GFG9_9LEPT</name>
<dbReference type="RefSeq" id="WP_135766763.1">
    <property type="nucleotide sequence ID" value="NZ_RQET01000004.1"/>
</dbReference>
<organism evidence="1 2">
    <name type="scientific">Leptospira fletcheri</name>
    <dbReference type="NCBI Taxonomy" id="2484981"/>
    <lineage>
        <taxon>Bacteria</taxon>
        <taxon>Pseudomonadati</taxon>
        <taxon>Spirochaetota</taxon>
        <taxon>Spirochaetia</taxon>
        <taxon>Leptospirales</taxon>
        <taxon>Leptospiraceae</taxon>
        <taxon>Leptospira</taxon>
    </lineage>
</organism>
<dbReference type="AlphaFoldDB" id="A0A4R9GFG9"/>
<comment type="caution">
    <text evidence="1">The sequence shown here is derived from an EMBL/GenBank/DDBJ whole genome shotgun (WGS) entry which is preliminary data.</text>
</comment>
<reference evidence="1" key="1">
    <citation type="journal article" date="2019" name="PLoS Negl. Trop. Dis.">
        <title>Revisiting the worldwide diversity of Leptospira species in the environment.</title>
        <authorList>
            <person name="Vincent A.T."/>
            <person name="Schiettekatte O."/>
            <person name="Bourhy P."/>
            <person name="Veyrier F.J."/>
            <person name="Picardeau M."/>
        </authorList>
    </citation>
    <scope>NUCLEOTIDE SEQUENCE [LARGE SCALE GENOMIC DNA]</scope>
    <source>
        <strain evidence="1">SSW15</strain>
    </source>
</reference>
<sequence>MSNFKKASLSDGESDNERISEIMHLLNHPNTLKYGIIKIKLSNNTEILGFLKDIISESLGPFRNNRKRGEFEIVDIYNKSIFIDCLDVEEIDIIDDVKIISEFKEKGLGTVIIPRKSN</sequence>
<accession>A0A4R9GFG9</accession>
<proteinExistence type="predicted"/>
<protein>
    <submittedName>
        <fullName evidence="1">Uncharacterized protein</fullName>
    </submittedName>
</protein>